<protein>
    <submittedName>
        <fullName evidence="2">Uncharacterized protein</fullName>
    </submittedName>
</protein>
<gene>
    <name evidence="2" type="ORF">PAC_14931</name>
</gene>
<sequence>MKFTSSIVLAALASLSSASPIFQRQQETAQDSINKWNQDITIVNQFLNTVGNSATPSSDAVPVLATALDEPVQLMFLTAMIAPGATAATDASNTLMEMFGQVPEALMNIVNANNDPTVVAMNVNTINTVRCNVVLPNIGVLWAQGGFANAGSITVPLGPAVCPTPGANGGPYPMVAA</sequence>
<reference evidence="2 3" key="1">
    <citation type="submission" date="2016-03" db="EMBL/GenBank/DDBJ databases">
        <authorList>
            <person name="Ploux O."/>
        </authorList>
    </citation>
    <scope>NUCLEOTIDE SEQUENCE [LARGE SCALE GENOMIC DNA]</scope>
    <source>
        <strain evidence="2 3">UAMH 11012</strain>
    </source>
</reference>
<dbReference type="AlphaFoldDB" id="A0A1L7XJ25"/>
<keyword evidence="3" id="KW-1185">Reference proteome</keyword>
<evidence type="ECO:0000313" key="3">
    <source>
        <dbReference type="Proteomes" id="UP000184330"/>
    </source>
</evidence>
<organism evidence="2 3">
    <name type="scientific">Phialocephala subalpina</name>
    <dbReference type="NCBI Taxonomy" id="576137"/>
    <lineage>
        <taxon>Eukaryota</taxon>
        <taxon>Fungi</taxon>
        <taxon>Dikarya</taxon>
        <taxon>Ascomycota</taxon>
        <taxon>Pezizomycotina</taxon>
        <taxon>Leotiomycetes</taxon>
        <taxon>Helotiales</taxon>
        <taxon>Mollisiaceae</taxon>
        <taxon>Phialocephala</taxon>
        <taxon>Phialocephala fortinii species complex</taxon>
    </lineage>
</organism>
<evidence type="ECO:0000256" key="1">
    <source>
        <dbReference type="SAM" id="SignalP"/>
    </source>
</evidence>
<evidence type="ECO:0000313" key="2">
    <source>
        <dbReference type="EMBL" id="CZR65031.1"/>
    </source>
</evidence>
<dbReference type="EMBL" id="FJOG01000029">
    <property type="protein sequence ID" value="CZR65031.1"/>
    <property type="molecule type" value="Genomic_DNA"/>
</dbReference>
<dbReference type="OrthoDB" id="2117996at2759"/>
<proteinExistence type="predicted"/>
<dbReference type="Proteomes" id="UP000184330">
    <property type="component" value="Unassembled WGS sequence"/>
</dbReference>
<feature type="signal peptide" evidence="1">
    <location>
        <begin position="1"/>
        <end position="18"/>
    </location>
</feature>
<accession>A0A1L7XJ25</accession>
<name>A0A1L7XJ25_9HELO</name>
<keyword evidence="1" id="KW-0732">Signal</keyword>
<feature type="chain" id="PRO_5012340602" evidence="1">
    <location>
        <begin position="19"/>
        <end position="177"/>
    </location>
</feature>